<protein>
    <submittedName>
        <fullName evidence="3">Dihydrodipicolinate synthase family protein</fullName>
    </submittedName>
</protein>
<dbReference type="Pfam" id="PF00701">
    <property type="entry name" value="DHDPS"/>
    <property type="match status" value="1"/>
</dbReference>
<dbReference type="SMART" id="SM01130">
    <property type="entry name" value="DHDPS"/>
    <property type="match status" value="1"/>
</dbReference>
<comment type="caution">
    <text evidence="3">The sequence shown here is derived from an EMBL/GenBank/DDBJ whole genome shotgun (WGS) entry which is preliminary data.</text>
</comment>
<evidence type="ECO:0000313" key="4">
    <source>
        <dbReference type="Proteomes" id="UP001595690"/>
    </source>
</evidence>
<dbReference type="InterPro" id="IPR013785">
    <property type="entry name" value="Aldolase_TIM"/>
</dbReference>
<dbReference type="PRINTS" id="PR00146">
    <property type="entry name" value="DHPICSNTHASE"/>
</dbReference>
<dbReference type="CDD" id="cd00408">
    <property type="entry name" value="DHDPS-like"/>
    <property type="match status" value="1"/>
</dbReference>
<name>A0ABV8C192_9PSEU</name>
<organism evidence="3 4">
    <name type="scientific">Lentzea rhizosphaerae</name>
    <dbReference type="NCBI Taxonomy" id="2041025"/>
    <lineage>
        <taxon>Bacteria</taxon>
        <taxon>Bacillati</taxon>
        <taxon>Actinomycetota</taxon>
        <taxon>Actinomycetes</taxon>
        <taxon>Pseudonocardiales</taxon>
        <taxon>Pseudonocardiaceae</taxon>
        <taxon>Lentzea</taxon>
    </lineage>
</organism>
<dbReference type="SUPFAM" id="SSF51569">
    <property type="entry name" value="Aldolase"/>
    <property type="match status" value="1"/>
</dbReference>
<accession>A0ABV8C192</accession>
<dbReference type="InterPro" id="IPR002220">
    <property type="entry name" value="DapA-like"/>
</dbReference>
<evidence type="ECO:0000256" key="1">
    <source>
        <dbReference type="ARBA" id="ARBA00023239"/>
    </source>
</evidence>
<keyword evidence="4" id="KW-1185">Reference proteome</keyword>
<dbReference type="Gene3D" id="3.20.20.70">
    <property type="entry name" value="Aldolase class I"/>
    <property type="match status" value="1"/>
</dbReference>
<evidence type="ECO:0000256" key="2">
    <source>
        <dbReference type="PIRNR" id="PIRNR001365"/>
    </source>
</evidence>
<gene>
    <name evidence="3" type="ORF">ACFOWZ_30145</name>
</gene>
<proteinExistence type="inferred from homology"/>
<reference evidence="4" key="1">
    <citation type="journal article" date="2019" name="Int. J. Syst. Evol. Microbiol.">
        <title>The Global Catalogue of Microorganisms (GCM) 10K type strain sequencing project: providing services to taxonomists for standard genome sequencing and annotation.</title>
        <authorList>
            <consortium name="The Broad Institute Genomics Platform"/>
            <consortium name="The Broad Institute Genome Sequencing Center for Infectious Disease"/>
            <person name="Wu L."/>
            <person name="Ma J."/>
        </authorList>
    </citation>
    <scope>NUCLEOTIDE SEQUENCE [LARGE SCALE GENOMIC DNA]</scope>
    <source>
        <strain evidence="4">CGMCC 4.7405</strain>
    </source>
</reference>
<dbReference type="EMBL" id="JBHRZI010000027">
    <property type="protein sequence ID" value="MFC3895760.1"/>
    <property type="molecule type" value="Genomic_DNA"/>
</dbReference>
<dbReference type="RefSeq" id="WP_382377292.1">
    <property type="nucleotide sequence ID" value="NZ_JBHRZI010000027.1"/>
</dbReference>
<sequence>MKELHGVIAATVIPYLPDERAPAGLRVAVDRYEEHCRWLVRSGCSGVVVNSSMGESGSLTVRERRTVTRAAVRALEGSADVVVGVHGGGGHQVAERANHAAEDGADAVMCLPPLGYEPTFSEVLRHFGAVAEVGVPLVVCNDPWICQVDLTPEMLAEITTLDNVVAVCDFSGEPERTWRTAALVPEVVVMTGTDRTVVENVISGARAWVAALPNLWPEQAVRLFDLVASGHLAQAQALRLALDGPLRWKGTRGEVQMVKFGMDYSGRYGGPCRPPRDALAVDVFAEAHRDVQNSIAALSARGRCEEHR</sequence>
<evidence type="ECO:0000313" key="3">
    <source>
        <dbReference type="EMBL" id="MFC3895760.1"/>
    </source>
</evidence>
<dbReference type="PIRSF" id="PIRSF001365">
    <property type="entry name" value="DHDPS"/>
    <property type="match status" value="1"/>
</dbReference>
<dbReference type="PANTHER" id="PTHR12128">
    <property type="entry name" value="DIHYDRODIPICOLINATE SYNTHASE"/>
    <property type="match status" value="1"/>
</dbReference>
<comment type="similarity">
    <text evidence="2">Belongs to the DapA family.</text>
</comment>
<dbReference type="Proteomes" id="UP001595690">
    <property type="component" value="Unassembled WGS sequence"/>
</dbReference>
<dbReference type="PANTHER" id="PTHR12128:SF72">
    <property type="entry name" value="DIHYDRODIPICOLINATE SYNTHASE"/>
    <property type="match status" value="1"/>
</dbReference>
<keyword evidence="1 2" id="KW-0456">Lyase</keyword>